<evidence type="ECO:0000313" key="4">
    <source>
        <dbReference type="Proteomes" id="UP000193642"/>
    </source>
</evidence>
<dbReference type="EMBL" id="MCGO01000020">
    <property type="protein sequence ID" value="ORY45203.1"/>
    <property type="molecule type" value="Genomic_DNA"/>
</dbReference>
<comment type="caution">
    <text evidence="2">The sequence shown here is derived from an EMBL/GenBank/DDBJ whole genome shotgun (WGS) entry which is preliminary data.</text>
</comment>
<protein>
    <recommendedName>
        <fullName evidence="5">DUF659 domain-containing protein</fullName>
    </recommendedName>
</protein>
<feature type="region of interest" description="Disordered" evidence="1">
    <location>
        <begin position="82"/>
        <end position="118"/>
    </location>
</feature>
<evidence type="ECO:0008006" key="5">
    <source>
        <dbReference type="Google" id="ProtNLM"/>
    </source>
</evidence>
<dbReference type="AlphaFoldDB" id="A0A1Y2BR65"/>
<evidence type="ECO:0000256" key="1">
    <source>
        <dbReference type="SAM" id="MobiDB-lite"/>
    </source>
</evidence>
<reference evidence="2 4" key="1">
    <citation type="submission" date="2016-07" db="EMBL/GenBank/DDBJ databases">
        <title>Pervasive Adenine N6-methylation of Active Genes in Fungi.</title>
        <authorList>
            <consortium name="DOE Joint Genome Institute"/>
            <person name="Mondo S.J."/>
            <person name="Dannebaum R.O."/>
            <person name="Kuo R.C."/>
            <person name="Labutti K."/>
            <person name="Haridas S."/>
            <person name="Kuo A."/>
            <person name="Salamov A."/>
            <person name="Ahrendt S.R."/>
            <person name="Lipzen A."/>
            <person name="Sullivan W."/>
            <person name="Andreopoulos W.B."/>
            <person name="Clum A."/>
            <person name="Lindquist E."/>
            <person name="Daum C."/>
            <person name="Ramamoorthy G.K."/>
            <person name="Gryganskyi A."/>
            <person name="Culley D."/>
            <person name="Magnuson J.K."/>
            <person name="James T.Y."/>
            <person name="O'Malley M.A."/>
            <person name="Stajich J.E."/>
            <person name="Spatafora J.W."/>
            <person name="Visel A."/>
            <person name="Grigoriev I.V."/>
        </authorList>
    </citation>
    <scope>NUCLEOTIDE SEQUENCE [LARGE SCALE GENOMIC DNA]</scope>
    <source>
        <strain evidence="2 4">JEL800</strain>
    </source>
</reference>
<accession>A0A1Y2BR65</accession>
<feature type="compositionally biased region" description="Low complexity" evidence="1">
    <location>
        <begin position="83"/>
        <end position="104"/>
    </location>
</feature>
<sequence>MIDFQTFNIANYLDKLDQTMNQSVKPKGSCKVCGHDVYWSRERVISHKRSSHCKGQTANDLAMWSESLQKRQSRAPFTAIQINNNNQSPPAFNNGSGSSTSLSNKRSRENDQAEDGAVGPRVITVNPKLCDDLNTAIARWAYACAIPFIAFGHSFWKAIWDIALPSFKSFLQTPAVIGSTSLKREYDYLKSQEKKLMNDSKLKCLVTDGWSNCRGEHIVNFVWTIFRKPPLFRRSKDCSGISQSADAIFEEIEKV</sequence>
<dbReference type="EMBL" id="MCGO01000054">
    <property type="protein sequence ID" value="ORY36635.1"/>
    <property type="molecule type" value="Genomic_DNA"/>
</dbReference>
<proteinExistence type="predicted"/>
<evidence type="ECO:0000313" key="3">
    <source>
        <dbReference type="EMBL" id="ORY45203.1"/>
    </source>
</evidence>
<organism evidence="2 4">
    <name type="scientific">Rhizoclosmatium globosum</name>
    <dbReference type="NCBI Taxonomy" id="329046"/>
    <lineage>
        <taxon>Eukaryota</taxon>
        <taxon>Fungi</taxon>
        <taxon>Fungi incertae sedis</taxon>
        <taxon>Chytridiomycota</taxon>
        <taxon>Chytridiomycota incertae sedis</taxon>
        <taxon>Chytridiomycetes</taxon>
        <taxon>Chytridiales</taxon>
        <taxon>Chytriomycetaceae</taxon>
        <taxon>Rhizoclosmatium</taxon>
    </lineage>
</organism>
<keyword evidence="4" id="KW-1185">Reference proteome</keyword>
<dbReference type="OrthoDB" id="6672003at2759"/>
<dbReference type="Proteomes" id="UP000193642">
    <property type="component" value="Unassembled WGS sequence"/>
</dbReference>
<gene>
    <name evidence="3" type="ORF">BCR33DRAFT_716519</name>
    <name evidence="2" type="ORF">BCR33DRAFT_721863</name>
</gene>
<evidence type="ECO:0000313" key="2">
    <source>
        <dbReference type="EMBL" id="ORY36635.1"/>
    </source>
</evidence>
<name>A0A1Y2BR65_9FUNG</name>